<feature type="non-terminal residue" evidence="1">
    <location>
        <position position="65"/>
    </location>
</feature>
<organism evidence="1 2">
    <name type="scientific">Trifolium medium</name>
    <dbReference type="NCBI Taxonomy" id="97028"/>
    <lineage>
        <taxon>Eukaryota</taxon>
        <taxon>Viridiplantae</taxon>
        <taxon>Streptophyta</taxon>
        <taxon>Embryophyta</taxon>
        <taxon>Tracheophyta</taxon>
        <taxon>Spermatophyta</taxon>
        <taxon>Magnoliopsida</taxon>
        <taxon>eudicotyledons</taxon>
        <taxon>Gunneridae</taxon>
        <taxon>Pentapetalae</taxon>
        <taxon>rosids</taxon>
        <taxon>fabids</taxon>
        <taxon>Fabales</taxon>
        <taxon>Fabaceae</taxon>
        <taxon>Papilionoideae</taxon>
        <taxon>50 kb inversion clade</taxon>
        <taxon>NPAAA clade</taxon>
        <taxon>Hologalegina</taxon>
        <taxon>IRL clade</taxon>
        <taxon>Trifolieae</taxon>
        <taxon>Trifolium</taxon>
    </lineage>
</organism>
<dbReference type="Proteomes" id="UP000265520">
    <property type="component" value="Unassembled WGS sequence"/>
</dbReference>
<name>A0A392QML1_9FABA</name>
<sequence>MEGIASSNRLSKIRWKFQSIDIFTPRYNTGYLVDVVGILSGVGVQREYERKEVKTKMLAIELDYD</sequence>
<keyword evidence="2" id="KW-1185">Reference proteome</keyword>
<accession>A0A392QML1</accession>
<dbReference type="EMBL" id="LXQA010145256">
    <property type="protein sequence ID" value="MCI25092.1"/>
    <property type="molecule type" value="Genomic_DNA"/>
</dbReference>
<reference evidence="1 2" key="1">
    <citation type="journal article" date="2018" name="Front. Plant Sci.">
        <title>Red Clover (Trifolium pratense) and Zigzag Clover (T. medium) - A Picture of Genomic Similarities and Differences.</title>
        <authorList>
            <person name="Dluhosova J."/>
            <person name="Istvanek J."/>
            <person name="Nedelnik J."/>
            <person name="Repkova J."/>
        </authorList>
    </citation>
    <scope>NUCLEOTIDE SEQUENCE [LARGE SCALE GENOMIC DNA]</scope>
    <source>
        <strain evidence="2">cv. 10/8</strain>
        <tissue evidence="1">Leaf</tissue>
    </source>
</reference>
<evidence type="ECO:0000313" key="2">
    <source>
        <dbReference type="Proteomes" id="UP000265520"/>
    </source>
</evidence>
<proteinExistence type="predicted"/>
<evidence type="ECO:0000313" key="1">
    <source>
        <dbReference type="EMBL" id="MCI25092.1"/>
    </source>
</evidence>
<comment type="caution">
    <text evidence="1">The sequence shown here is derived from an EMBL/GenBank/DDBJ whole genome shotgun (WGS) entry which is preliminary data.</text>
</comment>
<dbReference type="AlphaFoldDB" id="A0A392QML1"/>
<protein>
    <submittedName>
        <fullName evidence="1">Replication factor A protein</fullName>
    </submittedName>
</protein>